<organism evidence="2 3">
    <name type="scientific">Colletotrichum liriopes</name>
    <dbReference type="NCBI Taxonomy" id="708192"/>
    <lineage>
        <taxon>Eukaryota</taxon>
        <taxon>Fungi</taxon>
        <taxon>Dikarya</taxon>
        <taxon>Ascomycota</taxon>
        <taxon>Pezizomycotina</taxon>
        <taxon>Sordariomycetes</taxon>
        <taxon>Hypocreomycetidae</taxon>
        <taxon>Glomerellales</taxon>
        <taxon>Glomerellaceae</taxon>
        <taxon>Colletotrichum</taxon>
        <taxon>Colletotrichum spaethianum species complex</taxon>
    </lineage>
</organism>
<evidence type="ECO:0000313" key="3">
    <source>
        <dbReference type="Proteomes" id="UP001055172"/>
    </source>
</evidence>
<accession>A0AA37GQZ3</accession>
<evidence type="ECO:0000313" key="2">
    <source>
        <dbReference type="EMBL" id="GJC85619.1"/>
    </source>
</evidence>
<name>A0AA37GQZ3_9PEZI</name>
<dbReference type="AlphaFoldDB" id="A0AA37GQZ3"/>
<gene>
    <name evidence="2" type="ORF">ColLi_08457</name>
</gene>
<dbReference type="EMBL" id="BPPX01000018">
    <property type="protein sequence ID" value="GJC85619.1"/>
    <property type="molecule type" value="Genomic_DNA"/>
</dbReference>
<sequence length="116" mass="12727">MSQDMMNPARNQDASVPEGPVPASLPCGRSLVTTFQDAMYSAPGAPLVPLWIAIDLQGQSSPIEEEEEEEERSMTALHPHVCPQSGIFPRFRESSPAPMVPAGRWLDVPIQQPQFD</sequence>
<feature type="region of interest" description="Disordered" evidence="1">
    <location>
        <begin position="60"/>
        <end position="80"/>
    </location>
</feature>
<protein>
    <submittedName>
        <fullName evidence="2">Uncharacterized protein</fullName>
    </submittedName>
</protein>
<feature type="region of interest" description="Disordered" evidence="1">
    <location>
        <begin position="1"/>
        <end position="25"/>
    </location>
</feature>
<comment type="caution">
    <text evidence="2">The sequence shown here is derived from an EMBL/GenBank/DDBJ whole genome shotgun (WGS) entry which is preliminary data.</text>
</comment>
<feature type="compositionally biased region" description="Polar residues" evidence="1">
    <location>
        <begin position="1"/>
        <end position="14"/>
    </location>
</feature>
<proteinExistence type="predicted"/>
<evidence type="ECO:0000256" key="1">
    <source>
        <dbReference type="SAM" id="MobiDB-lite"/>
    </source>
</evidence>
<reference evidence="2 3" key="1">
    <citation type="submission" date="2021-07" db="EMBL/GenBank/DDBJ databases">
        <title>Genome data of Colletotrichum spaethianum.</title>
        <authorList>
            <person name="Utami Y.D."/>
            <person name="Hiruma K."/>
        </authorList>
    </citation>
    <scope>NUCLEOTIDE SEQUENCE [LARGE SCALE GENOMIC DNA]</scope>
    <source>
        <strain evidence="2 3">MAFF 242679</strain>
    </source>
</reference>
<dbReference type="Proteomes" id="UP001055172">
    <property type="component" value="Unassembled WGS sequence"/>
</dbReference>
<keyword evidence="3" id="KW-1185">Reference proteome</keyword>